<reference evidence="1" key="1">
    <citation type="submission" date="2013-07" db="EMBL/GenBank/DDBJ databases">
        <title>The genome of Eucalyptus grandis.</title>
        <authorList>
            <person name="Schmutz J."/>
            <person name="Hayes R."/>
            <person name="Myburg A."/>
            <person name="Tuskan G."/>
            <person name="Grattapaglia D."/>
            <person name="Rokhsar D.S."/>
        </authorList>
    </citation>
    <scope>NUCLEOTIDE SEQUENCE</scope>
    <source>
        <tissue evidence="1">Leaf extractions</tissue>
    </source>
</reference>
<proteinExistence type="predicted"/>
<accession>A0A059CQ53</accession>
<dbReference type="EMBL" id="KK198755">
    <property type="protein sequence ID" value="KCW80065.1"/>
    <property type="molecule type" value="Genomic_DNA"/>
</dbReference>
<name>A0A059CQ53_EUCGR</name>
<sequence>MERWMNSQCDRVWESVKLPEVMEFALRTCSPSPRSITRETLCGFVRDVEETSSPMWYRLSSREMDFWTSLDKAGRPGTSF</sequence>
<gene>
    <name evidence="1" type="ORF">EUGRSUZ_C01393</name>
</gene>
<dbReference type="AlphaFoldDB" id="A0A059CQ53"/>
<dbReference type="InParanoid" id="A0A059CQ53"/>
<organism evidence="1">
    <name type="scientific">Eucalyptus grandis</name>
    <name type="common">Flooded gum</name>
    <dbReference type="NCBI Taxonomy" id="71139"/>
    <lineage>
        <taxon>Eukaryota</taxon>
        <taxon>Viridiplantae</taxon>
        <taxon>Streptophyta</taxon>
        <taxon>Embryophyta</taxon>
        <taxon>Tracheophyta</taxon>
        <taxon>Spermatophyta</taxon>
        <taxon>Magnoliopsida</taxon>
        <taxon>eudicotyledons</taxon>
        <taxon>Gunneridae</taxon>
        <taxon>Pentapetalae</taxon>
        <taxon>rosids</taxon>
        <taxon>malvids</taxon>
        <taxon>Myrtales</taxon>
        <taxon>Myrtaceae</taxon>
        <taxon>Myrtoideae</taxon>
        <taxon>Eucalypteae</taxon>
        <taxon>Eucalyptus</taxon>
    </lineage>
</organism>
<protein>
    <submittedName>
        <fullName evidence="1">Uncharacterized protein</fullName>
    </submittedName>
</protein>
<dbReference type="Gramene" id="KCW80065">
    <property type="protein sequence ID" value="KCW80065"/>
    <property type="gene ID" value="EUGRSUZ_C01393"/>
</dbReference>
<evidence type="ECO:0000313" key="1">
    <source>
        <dbReference type="EMBL" id="KCW80065.1"/>
    </source>
</evidence>